<feature type="compositionally biased region" description="Low complexity" evidence="4">
    <location>
        <begin position="52"/>
        <end position="63"/>
    </location>
</feature>
<gene>
    <name evidence="6" type="ORF">PAAG_07638</name>
</gene>
<dbReference type="AlphaFoldDB" id="C1HAI4"/>
<feature type="compositionally biased region" description="Acidic residues" evidence="4">
    <location>
        <begin position="480"/>
        <end position="489"/>
    </location>
</feature>
<dbReference type="OrthoDB" id="75754at2759"/>
<reference evidence="6 7" key="1">
    <citation type="journal article" date="2011" name="PLoS Genet.">
        <title>Comparative genomic analysis of human fungal pathogens causing paracoccidioidomycosis.</title>
        <authorList>
            <person name="Desjardins C.A."/>
            <person name="Champion M.D."/>
            <person name="Holder J.W."/>
            <person name="Muszewska A."/>
            <person name="Goldberg J."/>
            <person name="Bailao A.M."/>
            <person name="Brigido M.M."/>
            <person name="Ferreira M.E."/>
            <person name="Garcia A.M."/>
            <person name="Grynberg M."/>
            <person name="Gujja S."/>
            <person name="Heiman D.I."/>
            <person name="Henn M.R."/>
            <person name="Kodira C.D."/>
            <person name="Leon-Narvaez H."/>
            <person name="Longo L.V."/>
            <person name="Ma L.J."/>
            <person name="Malavazi I."/>
            <person name="Matsuo A.L."/>
            <person name="Morais F.V."/>
            <person name="Pereira M."/>
            <person name="Rodriguez-Brito S."/>
            <person name="Sakthikumar S."/>
            <person name="Salem-Izacc S.M."/>
            <person name="Sykes S.M."/>
            <person name="Teixeira M.M."/>
            <person name="Vallejo M.C."/>
            <person name="Walter M.E."/>
            <person name="Yandava C."/>
            <person name="Young S."/>
            <person name="Zeng Q."/>
            <person name="Zucker J."/>
            <person name="Felipe M.S."/>
            <person name="Goldman G.H."/>
            <person name="Haas B.J."/>
            <person name="McEwen J.G."/>
            <person name="Nino-Vega G."/>
            <person name="Puccia R."/>
            <person name="San-Blas G."/>
            <person name="Soares C.M."/>
            <person name="Birren B.W."/>
            <person name="Cuomo C.A."/>
        </authorList>
    </citation>
    <scope>NUCLEOTIDE SEQUENCE [LARGE SCALE GENOMIC DNA]</scope>
    <source>
        <strain evidence="7">ATCC MYA-826 / Pb01</strain>
    </source>
</reference>
<dbReference type="PANTHER" id="PTHR45849">
    <property type="entry name" value="FACT COMPLEX SUBUNIT SSRP1"/>
    <property type="match status" value="1"/>
</dbReference>
<evidence type="ECO:0000256" key="3">
    <source>
        <dbReference type="ARBA" id="ARBA00038654"/>
    </source>
</evidence>
<dbReference type="PANTHER" id="PTHR45849:SF3">
    <property type="entry name" value="HISTONE CHAPERONE RTT106"/>
    <property type="match status" value="1"/>
</dbReference>
<proteinExistence type="inferred from homology"/>
<dbReference type="STRING" id="502779.C1HAI4"/>
<dbReference type="InterPro" id="IPR013719">
    <property type="entry name" value="RTT106/SPT16-like_middle_dom"/>
</dbReference>
<comment type="function">
    <text evidence="2">Histones H3 and H4 chaperone involved in the nucleosome formation and heterochromatin silencing. Required for the deposition of H3K56ac-carrying H3-H4 complex onto newly-replicated DNA. Plays a role in the transcriptional regulation of the cell-cycle dependent histone genes by creating a repressive structure at the core histone gene promoter.</text>
</comment>
<evidence type="ECO:0000256" key="4">
    <source>
        <dbReference type="SAM" id="MobiDB-lite"/>
    </source>
</evidence>
<dbReference type="Proteomes" id="UP000002059">
    <property type="component" value="Partially assembled WGS sequence"/>
</dbReference>
<feature type="compositionally biased region" description="Acidic residues" evidence="4">
    <location>
        <begin position="450"/>
        <end position="464"/>
    </location>
</feature>
<feature type="compositionally biased region" description="Acidic residues" evidence="4">
    <location>
        <begin position="426"/>
        <end position="443"/>
    </location>
</feature>
<dbReference type="eggNOG" id="ENOG502R9PE">
    <property type="taxonomic scope" value="Eukaryota"/>
</dbReference>
<dbReference type="SUPFAM" id="SSF50729">
    <property type="entry name" value="PH domain-like"/>
    <property type="match status" value="1"/>
</dbReference>
<dbReference type="GeneID" id="9093499"/>
<keyword evidence="7" id="KW-1185">Reference proteome</keyword>
<evidence type="ECO:0000259" key="5">
    <source>
        <dbReference type="SMART" id="SM01287"/>
    </source>
</evidence>
<name>C1HAI4_PARBA</name>
<evidence type="ECO:0000256" key="1">
    <source>
        <dbReference type="ARBA" id="ARBA00006159"/>
    </source>
</evidence>
<dbReference type="KEGG" id="pbl:PAAG_07638"/>
<dbReference type="OMA" id="AMPEAHR"/>
<dbReference type="InterPro" id="IPR011993">
    <property type="entry name" value="PH-like_dom_sf"/>
</dbReference>
<feature type="compositionally biased region" description="Gly residues" evidence="4">
    <location>
        <begin position="391"/>
        <end position="400"/>
    </location>
</feature>
<organism evidence="6 7">
    <name type="scientific">Paracoccidioides lutzii (strain ATCC MYA-826 / Pb01)</name>
    <name type="common">Paracoccidioides brasiliensis</name>
    <dbReference type="NCBI Taxonomy" id="502779"/>
    <lineage>
        <taxon>Eukaryota</taxon>
        <taxon>Fungi</taxon>
        <taxon>Dikarya</taxon>
        <taxon>Ascomycota</taxon>
        <taxon>Pezizomycotina</taxon>
        <taxon>Eurotiomycetes</taxon>
        <taxon>Eurotiomycetidae</taxon>
        <taxon>Onygenales</taxon>
        <taxon>Ajellomycetaceae</taxon>
        <taxon>Paracoccidioides</taxon>
    </lineage>
</organism>
<evidence type="ECO:0000313" key="6">
    <source>
        <dbReference type="EMBL" id="EEH37357.1"/>
    </source>
</evidence>
<feature type="region of interest" description="Disordered" evidence="4">
    <location>
        <begin position="51"/>
        <end position="75"/>
    </location>
</feature>
<feature type="compositionally biased region" description="Basic and acidic residues" evidence="4">
    <location>
        <begin position="465"/>
        <end position="479"/>
    </location>
</feature>
<feature type="domain" description="Histone chaperone RTT106/FACT complex subunit SPT16-like middle" evidence="5">
    <location>
        <begin position="277"/>
        <end position="372"/>
    </location>
</feature>
<protein>
    <recommendedName>
        <fullName evidence="5">Histone chaperone RTT106/FACT complex subunit SPT16-like middle domain-containing protein</fullName>
    </recommendedName>
</protein>
<dbReference type="SMART" id="SM01287">
    <property type="entry name" value="Rtt106"/>
    <property type="match status" value="1"/>
</dbReference>
<dbReference type="GO" id="GO:0031491">
    <property type="term" value="F:nucleosome binding"/>
    <property type="evidence" value="ECO:0007669"/>
    <property type="project" value="TreeGrafter"/>
</dbReference>
<dbReference type="InterPro" id="IPR050454">
    <property type="entry name" value="RTT106/SSRP1_HistChap/FACT"/>
</dbReference>
<dbReference type="VEuPathDB" id="FungiDB:PAAG_07638"/>
<comment type="subunit">
    <text evidence="3">Interacts with histones H3 and H4.</text>
</comment>
<sequence>MSSSTIHHSIIDKAFEGNAALRKRVYSAIASSPEHASLFEDIAKYTCTLRNSSSSGSSTLSSSQLRVAGGDGPAAKKRKLINGGAVVGEGGANSANDATLSAGLTADAELQFYVQDLSFAVPQRKKLRLELTRLASSAGDSSMATEYLRARNQVSGEVEFGVSLSKIQHILCLPVPEKTQRQFNFCIIPEYADGITSVPDGQVTFESIVWTIPDGPPRTAFLGSGTPAMESANLAETYESYLKRMLDDNLKHTKVICPSEKEFVSPVPEAHRKDDKAYHVKAFRGSKEGYLFFLSTGIFFGFKKPLIFFSLENIDSISYTSVLQRTFNLNIAARSPLKPAEVQEFELSMIDQSNHPGIDAYIKKHGLQDASLAEARRAKRLNINAVKGDGADGAGNGGDAGANNGVGSIGEEEESELVKAQREMEDREDEEEEDYDPGSEGDSDGSGSSSEEEDDYYDGEGDGQQEDKGEGRDLVKEELGSEAEEIEKD</sequence>
<dbReference type="GO" id="GO:0042393">
    <property type="term" value="F:histone binding"/>
    <property type="evidence" value="ECO:0007669"/>
    <property type="project" value="TreeGrafter"/>
</dbReference>
<feature type="region of interest" description="Disordered" evidence="4">
    <location>
        <begin position="387"/>
        <end position="489"/>
    </location>
</feature>
<dbReference type="RefSeq" id="XP_002790339.1">
    <property type="nucleotide sequence ID" value="XM_002790293.2"/>
</dbReference>
<dbReference type="HOGENOM" id="CLU_033828_0_0_1"/>
<dbReference type="Gene3D" id="2.30.29.120">
    <property type="match status" value="1"/>
</dbReference>
<evidence type="ECO:0000313" key="7">
    <source>
        <dbReference type="Proteomes" id="UP000002059"/>
    </source>
</evidence>
<accession>C1HAI4</accession>
<comment type="similarity">
    <text evidence="1">Belongs to the RTT106 family.</text>
</comment>
<dbReference type="Pfam" id="PF08512">
    <property type="entry name" value="Rttp106-like_middle"/>
    <property type="match status" value="1"/>
</dbReference>
<feature type="compositionally biased region" description="Basic and acidic residues" evidence="4">
    <location>
        <begin position="416"/>
        <end position="425"/>
    </location>
</feature>
<dbReference type="EMBL" id="KN294017">
    <property type="protein sequence ID" value="EEH37357.1"/>
    <property type="molecule type" value="Genomic_DNA"/>
</dbReference>
<dbReference type="Gene3D" id="2.30.29.30">
    <property type="entry name" value="Pleckstrin-homology domain (PH domain)/Phosphotyrosine-binding domain (PTB)"/>
    <property type="match status" value="1"/>
</dbReference>
<evidence type="ECO:0000256" key="2">
    <source>
        <dbReference type="ARBA" id="ARBA00037550"/>
    </source>
</evidence>